<dbReference type="Pfam" id="PF01053">
    <property type="entry name" value="Cys_Met_Meta_PP"/>
    <property type="match status" value="1"/>
</dbReference>
<comment type="similarity">
    <text evidence="4">Belongs to the trans-sulfuration enzymes family.</text>
</comment>
<reference evidence="5" key="1">
    <citation type="journal article" date="2014" name="Int. J. Syst. Evol. Microbiol.">
        <title>Complete genome sequence of Corynebacterium casei LMG S-19264T (=DSM 44701T), isolated from a smear-ripened cheese.</title>
        <authorList>
            <consortium name="US DOE Joint Genome Institute (JGI-PGF)"/>
            <person name="Walter F."/>
            <person name="Albersmeier A."/>
            <person name="Kalinowski J."/>
            <person name="Ruckert C."/>
        </authorList>
    </citation>
    <scope>NUCLEOTIDE SEQUENCE</scope>
    <source>
        <strain evidence="5">CGMCC 1.15758</strain>
    </source>
</reference>
<dbReference type="GO" id="GO:0016846">
    <property type="term" value="F:carbon-sulfur lyase activity"/>
    <property type="evidence" value="ECO:0007669"/>
    <property type="project" value="TreeGrafter"/>
</dbReference>
<accession>A0A8J2Z516</accession>
<feature type="modified residue" description="N6-(pyridoxal phosphate)lysine" evidence="3">
    <location>
        <position position="237"/>
    </location>
</feature>
<reference evidence="5" key="2">
    <citation type="submission" date="2020-09" db="EMBL/GenBank/DDBJ databases">
        <authorList>
            <person name="Sun Q."/>
            <person name="Zhou Y."/>
        </authorList>
    </citation>
    <scope>NUCLEOTIDE SEQUENCE</scope>
    <source>
        <strain evidence="5">CGMCC 1.15758</strain>
    </source>
</reference>
<proteinExistence type="inferred from homology"/>
<dbReference type="Proteomes" id="UP000636949">
    <property type="component" value="Unassembled WGS sequence"/>
</dbReference>
<dbReference type="Gene3D" id="3.40.640.10">
    <property type="entry name" value="Type I PLP-dependent aspartate aminotransferase-like (Major domain)"/>
    <property type="match status" value="1"/>
</dbReference>
<dbReference type="SUPFAM" id="SSF53383">
    <property type="entry name" value="PLP-dependent transferases"/>
    <property type="match status" value="1"/>
</dbReference>
<protein>
    <submittedName>
        <fullName evidence="5">O-acetylhomoserine aminocarboxypropyltransferase</fullName>
    </submittedName>
</protein>
<evidence type="ECO:0000256" key="2">
    <source>
        <dbReference type="ARBA" id="ARBA00022898"/>
    </source>
</evidence>
<evidence type="ECO:0000313" key="6">
    <source>
        <dbReference type="Proteomes" id="UP000636949"/>
    </source>
</evidence>
<dbReference type="PANTHER" id="PTHR11808">
    <property type="entry name" value="TRANS-SULFURATION ENZYME FAMILY MEMBER"/>
    <property type="match status" value="1"/>
</dbReference>
<name>A0A8J2Z516_9GAMM</name>
<keyword evidence="2 3" id="KW-0663">Pyridoxal phosphate</keyword>
<organism evidence="5 6">
    <name type="scientific">Cysteiniphilum litorale</name>
    <dbReference type="NCBI Taxonomy" id="2056700"/>
    <lineage>
        <taxon>Bacteria</taxon>
        <taxon>Pseudomonadati</taxon>
        <taxon>Pseudomonadota</taxon>
        <taxon>Gammaproteobacteria</taxon>
        <taxon>Thiotrichales</taxon>
        <taxon>Fastidiosibacteraceae</taxon>
        <taxon>Cysteiniphilum</taxon>
    </lineage>
</organism>
<dbReference type="GO" id="GO:0019346">
    <property type="term" value="P:transsulfuration"/>
    <property type="evidence" value="ECO:0007669"/>
    <property type="project" value="InterPro"/>
</dbReference>
<dbReference type="InterPro" id="IPR015422">
    <property type="entry name" value="PyrdxlP-dep_Trfase_small"/>
</dbReference>
<dbReference type="EMBL" id="BMJS01000017">
    <property type="protein sequence ID" value="GGF99757.1"/>
    <property type="molecule type" value="Genomic_DNA"/>
</dbReference>
<evidence type="ECO:0000313" key="5">
    <source>
        <dbReference type="EMBL" id="GGF99757.1"/>
    </source>
</evidence>
<comment type="caution">
    <text evidence="5">The sequence shown here is derived from an EMBL/GenBank/DDBJ whole genome shotgun (WGS) entry which is preliminary data.</text>
</comment>
<dbReference type="InterPro" id="IPR015421">
    <property type="entry name" value="PyrdxlP-dep_Trfase_major"/>
</dbReference>
<dbReference type="GO" id="GO:0005737">
    <property type="term" value="C:cytoplasm"/>
    <property type="evidence" value="ECO:0007669"/>
    <property type="project" value="TreeGrafter"/>
</dbReference>
<dbReference type="RefSeq" id="WP_224742343.1">
    <property type="nucleotide sequence ID" value="NZ_BMJS01000017.1"/>
</dbReference>
<sequence length="442" mass="48679">MDRDKIAALINAREKAYKTISTKSFDTIATHGIYDLHEAMLNQGSIIEPVYMTTAQAFSSADELQKALAYEIPSWAYSRIHNPSVYYLESTLALLESYQTSQEASCCVMSSGMAAITAVADALLANAKNANFVACSQVYVGTFQQFSVRQLEKGREVRWVAASSALDIWQAAIDEQTRFIYIEIPSNPSLTICDIKSLANLAQSYDIPLIVDATLATPALLRPLQYGADIVIHSLSKIISASGMVIGGAVISRANMRGAYLLDEMREDFASYLKLLPNRDNGACLSAMSSLLTLSELRTLRMRVDQLSQTALTVANFLNDHKMVEKVIYPGLKNHPQHDLARSYFTLVDADKHVNRYGHLLSFLVKGDLEKTKSLLSRLQMIFRATDLGRIKSVATIPAISTHQQQGESGRDIADIPVNLIRLSVGGEHPQDIIDDLAQALS</sequence>
<evidence type="ECO:0000256" key="1">
    <source>
        <dbReference type="ARBA" id="ARBA00001933"/>
    </source>
</evidence>
<dbReference type="AlphaFoldDB" id="A0A8J2Z516"/>
<dbReference type="InterPro" id="IPR000277">
    <property type="entry name" value="Cys/Met-Metab_PyrdxlP-dep_enz"/>
</dbReference>
<evidence type="ECO:0000256" key="3">
    <source>
        <dbReference type="PIRSR" id="PIRSR001434-2"/>
    </source>
</evidence>
<dbReference type="PIRSF" id="PIRSF001434">
    <property type="entry name" value="CGS"/>
    <property type="match status" value="1"/>
</dbReference>
<keyword evidence="6" id="KW-1185">Reference proteome</keyword>
<evidence type="ECO:0000256" key="4">
    <source>
        <dbReference type="RuleBase" id="RU362118"/>
    </source>
</evidence>
<dbReference type="Gene3D" id="3.90.1150.10">
    <property type="entry name" value="Aspartate Aminotransferase, domain 1"/>
    <property type="match status" value="1"/>
</dbReference>
<dbReference type="InterPro" id="IPR015424">
    <property type="entry name" value="PyrdxlP-dep_Trfase"/>
</dbReference>
<comment type="cofactor">
    <cofactor evidence="1 4">
        <name>pyridoxal 5'-phosphate</name>
        <dbReference type="ChEBI" id="CHEBI:597326"/>
    </cofactor>
</comment>
<gene>
    <name evidence="5" type="primary">metY</name>
    <name evidence="5" type="ORF">GCM10010995_16330</name>
</gene>
<dbReference type="GO" id="GO:0030170">
    <property type="term" value="F:pyridoxal phosphate binding"/>
    <property type="evidence" value="ECO:0007669"/>
    <property type="project" value="InterPro"/>
</dbReference>